<protein>
    <submittedName>
        <fullName evidence="3">2-hydroxymuconate tautomerase</fullName>
        <ecNumber evidence="3">5.3.2.6</ecNumber>
    </submittedName>
</protein>
<name>A0ABV8UGQ1_9PROT</name>
<reference evidence="4" key="1">
    <citation type="journal article" date="2019" name="Int. J. Syst. Evol. Microbiol.">
        <title>The Global Catalogue of Microorganisms (GCM) 10K type strain sequencing project: providing services to taxonomists for standard genome sequencing and annotation.</title>
        <authorList>
            <consortium name="The Broad Institute Genomics Platform"/>
            <consortium name="The Broad Institute Genome Sequencing Center for Infectious Disease"/>
            <person name="Wu L."/>
            <person name="Ma J."/>
        </authorList>
    </citation>
    <scope>NUCLEOTIDE SEQUENCE [LARGE SCALE GENOMIC DNA]</scope>
    <source>
        <strain evidence="4">CECT 8472</strain>
    </source>
</reference>
<evidence type="ECO:0000259" key="2">
    <source>
        <dbReference type="Pfam" id="PF01361"/>
    </source>
</evidence>
<evidence type="ECO:0000313" key="3">
    <source>
        <dbReference type="EMBL" id="MFC4350040.1"/>
    </source>
</evidence>
<keyword evidence="1 3" id="KW-0413">Isomerase</keyword>
<accession>A0ABV8UGQ1</accession>
<dbReference type="Gene3D" id="3.30.429.10">
    <property type="entry name" value="Macrophage Migration Inhibitory Factor"/>
    <property type="match status" value="1"/>
</dbReference>
<dbReference type="EMBL" id="JBHSCW010000001">
    <property type="protein sequence ID" value="MFC4350040.1"/>
    <property type="molecule type" value="Genomic_DNA"/>
</dbReference>
<evidence type="ECO:0000256" key="1">
    <source>
        <dbReference type="ARBA" id="ARBA00023235"/>
    </source>
</evidence>
<gene>
    <name evidence="3" type="ORF">ACFOW6_00645</name>
</gene>
<dbReference type="SUPFAM" id="SSF55331">
    <property type="entry name" value="Tautomerase/MIF"/>
    <property type="match status" value="1"/>
</dbReference>
<dbReference type="InterPro" id="IPR004370">
    <property type="entry name" value="4-OT-like_dom"/>
</dbReference>
<dbReference type="Pfam" id="PF01361">
    <property type="entry name" value="Tautomerase"/>
    <property type="match status" value="1"/>
</dbReference>
<evidence type="ECO:0000313" key="4">
    <source>
        <dbReference type="Proteomes" id="UP001595799"/>
    </source>
</evidence>
<comment type="caution">
    <text evidence="3">The sequence shown here is derived from an EMBL/GenBank/DDBJ whole genome shotgun (WGS) entry which is preliminary data.</text>
</comment>
<proteinExistence type="predicted"/>
<dbReference type="Proteomes" id="UP001595799">
    <property type="component" value="Unassembled WGS sequence"/>
</dbReference>
<organism evidence="3 4">
    <name type="scientific">Fodinicurvata halophila</name>
    <dbReference type="NCBI Taxonomy" id="1419723"/>
    <lineage>
        <taxon>Bacteria</taxon>
        <taxon>Pseudomonadati</taxon>
        <taxon>Pseudomonadota</taxon>
        <taxon>Alphaproteobacteria</taxon>
        <taxon>Rhodospirillales</taxon>
        <taxon>Rhodovibrionaceae</taxon>
        <taxon>Fodinicurvata</taxon>
    </lineage>
</organism>
<dbReference type="RefSeq" id="WP_382420102.1">
    <property type="nucleotide sequence ID" value="NZ_JBHSCW010000001.1"/>
</dbReference>
<dbReference type="InterPro" id="IPR014347">
    <property type="entry name" value="Tautomerase/MIF_sf"/>
</dbReference>
<feature type="domain" description="4-oxalocrotonate tautomerase-like" evidence="2">
    <location>
        <begin position="2"/>
        <end position="58"/>
    </location>
</feature>
<dbReference type="GO" id="GO:0016853">
    <property type="term" value="F:isomerase activity"/>
    <property type="evidence" value="ECO:0007669"/>
    <property type="project" value="UniProtKB-KW"/>
</dbReference>
<dbReference type="NCBIfam" id="NF002571">
    <property type="entry name" value="PRK02220.1"/>
    <property type="match status" value="1"/>
</dbReference>
<keyword evidence="4" id="KW-1185">Reference proteome</keyword>
<dbReference type="EC" id="5.3.2.6" evidence="3"/>
<sequence length="63" mass="6954">MPVLHMTVIKGRKKEEIEAMYSEVTDAIHRTLGAPKENVRIILNEVEPDHFAVAGKPKSGPSS</sequence>